<evidence type="ECO:0000313" key="2">
    <source>
        <dbReference type="Proteomes" id="UP000325315"/>
    </source>
</evidence>
<dbReference type="EMBL" id="SMMG02000001">
    <property type="protein sequence ID" value="KAA3487858.1"/>
    <property type="molecule type" value="Genomic_DNA"/>
</dbReference>
<comment type="caution">
    <text evidence="1">The sequence shown here is derived from an EMBL/GenBank/DDBJ whole genome shotgun (WGS) entry which is preliminary data.</text>
</comment>
<organism evidence="1 2">
    <name type="scientific">Gossypium australe</name>
    <dbReference type="NCBI Taxonomy" id="47621"/>
    <lineage>
        <taxon>Eukaryota</taxon>
        <taxon>Viridiplantae</taxon>
        <taxon>Streptophyta</taxon>
        <taxon>Embryophyta</taxon>
        <taxon>Tracheophyta</taxon>
        <taxon>Spermatophyta</taxon>
        <taxon>Magnoliopsida</taxon>
        <taxon>eudicotyledons</taxon>
        <taxon>Gunneridae</taxon>
        <taxon>Pentapetalae</taxon>
        <taxon>rosids</taxon>
        <taxon>malvids</taxon>
        <taxon>Malvales</taxon>
        <taxon>Malvaceae</taxon>
        <taxon>Malvoideae</taxon>
        <taxon>Gossypium</taxon>
    </lineage>
</organism>
<dbReference type="AlphaFoldDB" id="A0A5B6X207"/>
<accession>A0A5B6X207</accession>
<gene>
    <name evidence="1" type="ORF">EPI10_031657</name>
</gene>
<proteinExistence type="predicted"/>
<keyword evidence="2" id="KW-1185">Reference proteome</keyword>
<dbReference type="Proteomes" id="UP000325315">
    <property type="component" value="Unassembled WGS sequence"/>
</dbReference>
<protein>
    <submittedName>
        <fullName evidence="1">Integrase</fullName>
    </submittedName>
</protein>
<name>A0A5B6X207_9ROSI</name>
<dbReference type="OrthoDB" id="1002254at2759"/>
<reference evidence="2" key="1">
    <citation type="journal article" date="2019" name="Plant Biotechnol. J.">
        <title>Genome sequencing of the Australian wild diploid species Gossypium australe highlights disease resistance and delayed gland morphogenesis.</title>
        <authorList>
            <person name="Cai Y."/>
            <person name="Cai X."/>
            <person name="Wang Q."/>
            <person name="Wang P."/>
            <person name="Zhang Y."/>
            <person name="Cai C."/>
            <person name="Xu Y."/>
            <person name="Wang K."/>
            <person name="Zhou Z."/>
            <person name="Wang C."/>
            <person name="Geng S."/>
            <person name="Li B."/>
            <person name="Dong Q."/>
            <person name="Hou Y."/>
            <person name="Wang H."/>
            <person name="Ai P."/>
            <person name="Liu Z."/>
            <person name="Yi F."/>
            <person name="Sun M."/>
            <person name="An G."/>
            <person name="Cheng J."/>
            <person name="Zhang Y."/>
            <person name="Shi Q."/>
            <person name="Xie Y."/>
            <person name="Shi X."/>
            <person name="Chang Y."/>
            <person name="Huang F."/>
            <person name="Chen Y."/>
            <person name="Hong S."/>
            <person name="Mi L."/>
            <person name="Sun Q."/>
            <person name="Zhang L."/>
            <person name="Zhou B."/>
            <person name="Peng R."/>
            <person name="Zhang X."/>
            <person name="Liu F."/>
        </authorList>
    </citation>
    <scope>NUCLEOTIDE SEQUENCE [LARGE SCALE GENOMIC DNA]</scope>
    <source>
        <strain evidence="2">cv. PA1801</strain>
    </source>
</reference>
<evidence type="ECO:0000313" key="1">
    <source>
        <dbReference type="EMBL" id="KAA3487858.1"/>
    </source>
</evidence>
<sequence length="85" mass="9557">MDRSMSLKALLTETLILDQPESDYDLVIDYHPGKANVVVDVLGRKSLFALRAMDIQLLLPDNGSILVELKAKPMFLQQICEAQKK</sequence>